<dbReference type="Proteomes" id="UP001363151">
    <property type="component" value="Unassembled WGS sequence"/>
</dbReference>
<dbReference type="InterPro" id="IPR027417">
    <property type="entry name" value="P-loop_NTPase"/>
</dbReference>
<dbReference type="InterPro" id="IPR013320">
    <property type="entry name" value="ConA-like_dom_sf"/>
</dbReference>
<keyword evidence="7" id="KW-0067">ATP-binding</keyword>
<feature type="region of interest" description="Disordered" evidence="10">
    <location>
        <begin position="775"/>
        <end position="827"/>
    </location>
</feature>
<dbReference type="CDD" id="cd06263">
    <property type="entry name" value="MAM"/>
    <property type="match status" value="1"/>
</dbReference>
<dbReference type="Pfam" id="PF00271">
    <property type="entry name" value="Helicase_C"/>
    <property type="match status" value="1"/>
</dbReference>
<reference evidence="15 16" key="1">
    <citation type="submission" date="2024-03" db="EMBL/GenBank/DDBJ databases">
        <title>Aureococcus anophagefferens CCMP1851 and Kratosvirus quantuckense: Draft genome of a second virus-susceptible host strain in the model system.</title>
        <authorList>
            <person name="Chase E."/>
            <person name="Truchon A.R."/>
            <person name="Schepens W."/>
            <person name="Wilhelm S.W."/>
        </authorList>
    </citation>
    <scope>NUCLEOTIDE SEQUENCE [LARGE SCALE GENOMIC DNA]</scope>
    <source>
        <strain evidence="15 16">CCMP1851</strain>
    </source>
</reference>
<organism evidence="15 16">
    <name type="scientific">Aureococcus anophagefferens</name>
    <name type="common">Harmful bloom alga</name>
    <dbReference type="NCBI Taxonomy" id="44056"/>
    <lineage>
        <taxon>Eukaryota</taxon>
        <taxon>Sar</taxon>
        <taxon>Stramenopiles</taxon>
        <taxon>Ochrophyta</taxon>
        <taxon>Pelagophyceae</taxon>
        <taxon>Pelagomonadales</taxon>
        <taxon>Pelagomonadaceae</taxon>
        <taxon>Aureococcus</taxon>
    </lineage>
</organism>
<dbReference type="PANTHER" id="PTHR47958">
    <property type="entry name" value="ATP-DEPENDENT RNA HELICASE DBP3"/>
    <property type="match status" value="1"/>
</dbReference>
<evidence type="ECO:0000313" key="16">
    <source>
        <dbReference type="Proteomes" id="UP001363151"/>
    </source>
</evidence>
<feature type="transmembrane region" description="Helical" evidence="11">
    <location>
        <begin position="1699"/>
        <end position="1718"/>
    </location>
</feature>
<dbReference type="InterPro" id="IPR014001">
    <property type="entry name" value="Helicase_ATP-bd"/>
</dbReference>
<name>A0ABR1G7A5_AURAN</name>
<comment type="caution">
    <text evidence="15">The sequence shown here is derived from an EMBL/GenBank/DDBJ whole genome shotgun (WGS) entry which is preliminary data.</text>
</comment>
<feature type="transmembrane region" description="Helical" evidence="11">
    <location>
        <begin position="1618"/>
        <end position="1637"/>
    </location>
</feature>
<dbReference type="EC" id="3.6.4.13" evidence="2"/>
<evidence type="ECO:0000259" key="12">
    <source>
        <dbReference type="PROSITE" id="PS50060"/>
    </source>
</evidence>
<keyword evidence="6" id="KW-0347">Helicase</keyword>
<feature type="domain" description="Helicase C-terminal" evidence="14">
    <location>
        <begin position="214"/>
        <end position="362"/>
    </location>
</feature>
<evidence type="ECO:0000259" key="14">
    <source>
        <dbReference type="PROSITE" id="PS51194"/>
    </source>
</evidence>
<evidence type="ECO:0000256" key="7">
    <source>
        <dbReference type="ARBA" id="ARBA00022840"/>
    </source>
</evidence>
<dbReference type="EMBL" id="JBBJCI010000085">
    <property type="protein sequence ID" value="KAK7248912.1"/>
    <property type="molecule type" value="Genomic_DNA"/>
</dbReference>
<comment type="subcellular location">
    <subcellularLocation>
        <location evidence="1">Membrane</location>
        <topology evidence="1">Multi-pass membrane protein</topology>
    </subcellularLocation>
</comment>
<dbReference type="SMART" id="SM00490">
    <property type="entry name" value="HELICc"/>
    <property type="match status" value="1"/>
</dbReference>
<feature type="transmembrane region" description="Helical" evidence="11">
    <location>
        <begin position="1797"/>
        <end position="1819"/>
    </location>
</feature>
<dbReference type="PROSITE" id="PS51192">
    <property type="entry name" value="HELICASE_ATP_BIND_1"/>
    <property type="match status" value="1"/>
</dbReference>
<dbReference type="SUPFAM" id="SSF49899">
    <property type="entry name" value="Concanavalin A-like lectins/glucanases"/>
    <property type="match status" value="1"/>
</dbReference>
<dbReference type="PROSITE" id="PS51194">
    <property type="entry name" value="HELICASE_CTER"/>
    <property type="match status" value="1"/>
</dbReference>
<keyword evidence="3 11" id="KW-0812">Transmembrane</keyword>
<evidence type="ECO:0000256" key="1">
    <source>
        <dbReference type="ARBA" id="ARBA00004141"/>
    </source>
</evidence>
<accession>A0ABR1G7A5</accession>
<keyword evidence="9 11" id="KW-0472">Membrane</keyword>
<feature type="region of interest" description="Disordered" evidence="10">
    <location>
        <begin position="1240"/>
        <end position="1263"/>
    </location>
</feature>
<keyword evidence="5" id="KW-0378">Hydrolase</keyword>
<feature type="region of interest" description="Disordered" evidence="10">
    <location>
        <begin position="2151"/>
        <end position="2174"/>
    </location>
</feature>
<dbReference type="Pfam" id="PF00629">
    <property type="entry name" value="MAM"/>
    <property type="match status" value="1"/>
</dbReference>
<evidence type="ECO:0000259" key="13">
    <source>
        <dbReference type="PROSITE" id="PS51192"/>
    </source>
</evidence>
<dbReference type="SUPFAM" id="SSF52540">
    <property type="entry name" value="P-loop containing nucleoside triphosphate hydrolases"/>
    <property type="match status" value="1"/>
</dbReference>
<evidence type="ECO:0000256" key="9">
    <source>
        <dbReference type="ARBA" id="ARBA00023136"/>
    </source>
</evidence>
<dbReference type="SMART" id="SM00487">
    <property type="entry name" value="DEXDc"/>
    <property type="match status" value="1"/>
</dbReference>
<dbReference type="Gene3D" id="3.40.50.300">
    <property type="entry name" value="P-loop containing nucleotide triphosphate hydrolases"/>
    <property type="match status" value="2"/>
</dbReference>
<feature type="compositionally biased region" description="Acidic residues" evidence="10">
    <location>
        <begin position="2161"/>
        <end position="2174"/>
    </location>
</feature>
<evidence type="ECO:0000256" key="10">
    <source>
        <dbReference type="SAM" id="MobiDB-lite"/>
    </source>
</evidence>
<evidence type="ECO:0000256" key="3">
    <source>
        <dbReference type="ARBA" id="ARBA00022692"/>
    </source>
</evidence>
<gene>
    <name evidence="15" type="ORF">SO694_000422116</name>
</gene>
<protein>
    <recommendedName>
        <fullName evidence="2">RNA helicase</fullName>
        <ecNumber evidence="2">3.6.4.13</ecNumber>
    </recommendedName>
</protein>
<feature type="compositionally biased region" description="Low complexity" evidence="10">
    <location>
        <begin position="2009"/>
        <end position="2027"/>
    </location>
</feature>
<feature type="region of interest" description="Disordered" evidence="10">
    <location>
        <begin position="1990"/>
        <end position="2028"/>
    </location>
</feature>
<dbReference type="PROSITE" id="PS50060">
    <property type="entry name" value="MAM_2"/>
    <property type="match status" value="1"/>
</dbReference>
<evidence type="ECO:0000313" key="15">
    <source>
        <dbReference type="EMBL" id="KAK7248912.1"/>
    </source>
</evidence>
<dbReference type="SMART" id="SM00137">
    <property type="entry name" value="MAM"/>
    <property type="match status" value="1"/>
</dbReference>
<feature type="domain" description="MAM" evidence="12">
    <location>
        <begin position="840"/>
        <end position="1015"/>
    </location>
</feature>
<feature type="region of interest" description="Disordered" evidence="10">
    <location>
        <begin position="1"/>
        <end position="32"/>
    </location>
</feature>
<dbReference type="Gene3D" id="1.10.287.70">
    <property type="match status" value="1"/>
</dbReference>
<feature type="compositionally biased region" description="Acidic residues" evidence="10">
    <location>
        <begin position="1"/>
        <end position="27"/>
    </location>
</feature>
<dbReference type="InterPro" id="IPR013122">
    <property type="entry name" value="PKD1_2_channel"/>
</dbReference>
<feature type="compositionally biased region" description="Low complexity" evidence="10">
    <location>
        <begin position="775"/>
        <end position="785"/>
    </location>
</feature>
<feature type="compositionally biased region" description="Basic and acidic residues" evidence="10">
    <location>
        <begin position="310"/>
        <end position="319"/>
    </location>
</feature>
<feature type="transmembrane region" description="Helical" evidence="11">
    <location>
        <begin position="1584"/>
        <end position="1606"/>
    </location>
</feature>
<keyword evidence="4" id="KW-0547">Nucleotide-binding</keyword>
<evidence type="ECO:0000256" key="5">
    <source>
        <dbReference type="ARBA" id="ARBA00022801"/>
    </source>
</evidence>
<evidence type="ECO:0000256" key="4">
    <source>
        <dbReference type="ARBA" id="ARBA00022741"/>
    </source>
</evidence>
<feature type="region of interest" description="Disordered" evidence="10">
    <location>
        <begin position="310"/>
        <end position="333"/>
    </location>
</feature>
<dbReference type="Gene3D" id="2.60.120.200">
    <property type="match status" value="1"/>
</dbReference>
<dbReference type="InterPro" id="IPR001650">
    <property type="entry name" value="Helicase_C-like"/>
</dbReference>
<dbReference type="InterPro" id="IPR000998">
    <property type="entry name" value="MAM_dom"/>
</dbReference>
<evidence type="ECO:0000256" key="8">
    <source>
        <dbReference type="ARBA" id="ARBA00022989"/>
    </source>
</evidence>
<keyword evidence="8 11" id="KW-1133">Transmembrane helix</keyword>
<dbReference type="CDD" id="cd18787">
    <property type="entry name" value="SF2_C_DEAD"/>
    <property type="match status" value="1"/>
</dbReference>
<keyword evidence="16" id="KW-1185">Reference proteome</keyword>
<evidence type="ECO:0000256" key="11">
    <source>
        <dbReference type="SAM" id="Phobius"/>
    </source>
</evidence>
<evidence type="ECO:0000256" key="2">
    <source>
        <dbReference type="ARBA" id="ARBA00012552"/>
    </source>
</evidence>
<feature type="domain" description="Helicase ATP-binding" evidence="13">
    <location>
        <begin position="71"/>
        <end position="202"/>
    </location>
</feature>
<evidence type="ECO:0000256" key="6">
    <source>
        <dbReference type="ARBA" id="ARBA00022806"/>
    </source>
</evidence>
<dbReference type="InterPro" id="IPR011545">
    <property type="entry name" value="DEAD/DEAH_box_helicase_dom"/>
</dbReference>
<feature type="transmembrane region" description="Helical" evidence="11">
    <location>
        <begin position="377"/>
        <end position="400"/>
    </location>
</feature>
<dbReference type="Pfam" id="PF08016">
    <property type="entry name" value="PKD_channel"/>
    <property type="match status" value="1"/>
</dbReference>
<proteinExistence type="predicted"/>
<dbReference type="Pfam" id="PF00270">
    <property type="entry name" value="DEAD"/>
    <property type="match status" value="1"/>
</dbReference>
<feature type="transmembrane region" description="Helical" evidence="11">
    <location>
        <begin position="1738"/>
        <end position="1760"/>
    </location>
</feature>
<sequence>MADEADKEIADDDLVDYDDDDVEEQGGDEAKEAKKGHYVGIHAPGFRDFILKPECLSASSTDCGFEHPSEVMCHTRELAFQIKNEYARFSKYLPAVKVEVFYGGVPITQNKAALKANTPHIVVGTPGRILGLVKSKDLVLGKLKHFVMDECDRMLEALDMRKDIQEIFRTTPHQKQVMMFSATLSKEIRPVCKKFCQDPMEIYADDDTKLTLHGLQQYYVKLQEAEKNRKLNDLLDALDFNQVVIFVGMTQEERITRYKDFKDFKKRILVSTDLFGRGIDIERVNIVINYDFPRSMFPPLMAALHHAAEKNEGDGEGNHDGSSPRNHDVKHEESGIGMTEDFESIFGEATDAEAGRHARALMWSVRRRLQRDDAMLLGYRTFARFLGYVVLFILVVYFQLQSLRSENRVQYGAVRSTVFGLDLNVTTDGSVEVSSHLKSYDVLSDWVGESVIPRVWTLPSCGDAQCTEELPGFDAGEGTRATFFQPQCPADCGVVETARASVSFFDVGKLAHAFAMVEDVAGAAPVAGWNVCHASDREAGTPEFVCVFDGDAFIEGRPYRTAELDPRDARFGGTKNLTLYGGDWELRYAFAGFDAGGADATGFPAIRGEVCVADPDDNVTMTCERWDPCPAAAECVCEYVDEVYRCFGDDHWAGFDARSMTHADDALDPYLAAFPRSLGLGAVADWWRVPRAPVDGDDGVWGDRGPPAGSAVAHVEDWDARAFPHVIVLLSSHSSRKWESTTLEIRDAAGRVDCQIDRGDVFPVEDAYASRWATASAAPPAAASAAPPPARRRAEARLAEGFAAPPPARRRASRGTSGGPPGRRVRGLAGAAADGFASAVRCDFDEDLCGWEATEPPDHEGETAKGAWYRYVGPTATTQTGPKEADDASDAADPYAYIHPGSVAPYTAFLTSPAFEPADGGEELAFAYHAYGDRIGSLDVEALVGGTWVSTWRVEHDQGGSWHDAAVPVPAGATRVRFVGFTNSALGDIAVDAVRAAGETGGVAPGGGGGMRCYGGWKMAVPGGASPGAATVDPWLRDAGDREVVECDAGETHCVAFEYIWPWRGGFYGAADVPAVASAQPYFEVPDLESAVGAFKVTPAAADGGMPALHYVGRGGCWSGFAEAFKVEIQPYEAHPNLWPDGNASAPQPDAVPGPLSPRTCGMLKMSTLPTFTQLSECFACEGDLCNARGAGDPAWYENAFGVSAHALLDSMDFVYEDEREVEGETISMIFKPPARCPGTCSTPRRGAPRRRRRRAGEGRGGELEGRALGTYATVPFALYEAVRDRLFVEWAAASAEPDALLLQGNLDGAAGSPLADLDEATLRRGFDAVAGGLVPSLACPECASYDGRYRAVPFAVNVTASNRASPDADKDETYMFADVHPDEGEPRRFLSPPNLVLYGLLVTQRRSDGMTCRREGPYAKKRHPVYSLEPDPKFCSTKDGKHNGKSRASFGVDVCFVAGTPEYRDWYVASDYYGPEDLDEEGVPWAFSYDMGESGVEDFAVLIPTTANQSRALDLWERLAYGDYLDHRTDKVKISFMTVNLETGLMTLVEIEASTDREGGVALADSVTLVNPTPYDWASPFTVFRLLLEALFLAYLAGLIVVEAWECLDVYRRTGSVAGYFFDVFNVLDLVGYGTVLTNVKQHVDYVFACAAFAPEMAYATAADPEAVVASLRAGPGLAEAQRQFARVRNLATMKSDFVTLVCCTLIIMSLQLIKTLDFHPRVGIISRTLIRSRWDLLYFILIFSLLLFLYAFIGFFLHSDNDENFANVPTAAIMLLKMTAGLYDDESERSVQNVLYYWVWMIISFFLMLNFLLAIIVDNYNVVADVATEDKNDPLFFTLRVARRRCAARLRRLRGEPPPPGDCVVPVGALVRVVGAFLEGTECTDEVDEAFSLIFAASDDFDAMRLKTERRDDAVFRRLPAATTDMQTELKRLEDCCVAGATVASARSGGIYGYLDRAVSEDGRWLAFDQNLLECVVRVCERDALASDSRTQHAAPPRAVSRDSLWSSPSGRRLGTRSSLGRPSLWTRPTGPARKLELRRLAAAVAYNVLERYGTGADLSGDGVCTKKEESAILRLIRLSEAFPDGQGAAGDRIGLVAAWHYFTGDSDALPDKALELLERCATTGVGVPETATAAELGLVSALVPRLVPRPPSSRELDGLADEDDGADDGEA</sequence>